<protein>
    <submittedName>
        <fullName evidence="1">Uncharacterized protein</fullName>
    </submittedName>
</protein>
<proteinExistence type="predicted"/>
<organism evidence="1 2">
    <name type="scientific">Phaeodactylibacter luteus</name>
    <dbReference type="NCBI Taxonomy" id="1564516"/>
    <lineage>
        <taxon>Bacteria</taxon>
        <taxon>Pseudomonadati</taxon>
        <taxon>Bacteroidota</taxon>
        <taxon>Saprospiria</taxon>
        <taxon>Saprospirales</taxon>
        <taxon>Haliscomenobacteraceae</taxon>
        <taxon>Phaeodactylibacter</taxon>
    </lineage>
</organism>
<dbReference type="AlphaFoldDB" id="A0A5C6RLA4"/>
<accession>A0A5C6RLA4</accession>
<evidence type="ECO:0000313" key="1">
    <source>
        <dbReference type="EMBL" id="TXB62735.1"/>
    </source>
</evidence>
<comment type="caution">
    <text evidence="1">The sequence shown here is derived from an EMBL/GenBank/DDBJ whole genome shotgun (WGS) entry which is preliminary data.</text>
</comment>
<evidence type="ECO:0000313" key="2">
    <source>
        <dbReference type="Proteomes" id="UP000321580"/>
    </source>
</evidence>
<dbReference type="OrthoDB" id="1678364at2"/>
<sequence length="76" mass="8469">MSKKIKGKVAYQNLEGGFWSIIGAKGEQLRPVNMPEQLKTEGAAVEISYRPVEEEMSMIMWGQAVTITAFHTLSPQ</sequence>
<gene>
    <name evidence="1" type="ORF">FRY97_12285</name>
</gene>
<dbReference type="EMBL" id="VOOR01000024">
    <property type="protein sequence ID" value="TXB62735.1"/>
    <property type="molecule type" value="Genomic_DNA"/>
</dbReference>
<name>A0A5C6RLA4_9BACT</name>
<dbReference type="RefSeq" id="WP_147167837.1">
    <property type="nucleotide sequence ID" value="NZ_VOOR01000024.1"/>
</dbReference>
<reference evidence="1 2" key="1">
    <citation type="submission" date="2019-08" db="EMBL/GenBank/DDBJ databases">
        <title>Genome of Phaeodactylibacter luteus.</title>
        <authorList>
            <person name="Bowman J.P."/>
        </authorList>
    </citation>
    <scope>NUCLEOTIDE SEQUENCE [LARGE SCALE GENOMIC DNA]</scope>
    <source>
        <strain evidence="1 2">KCTC 42180</strain>
    </source>
</reference>
<dbReference type="Proteomes" id="UP000321580">
    <property type="component" value="Unassembled WGS sequence"/>
</dbReference>
<keyword evidence="2" id="KW-1185">Reference proteome</keyword>